<evidence type="ECO:0000256" key="1">
    <source>
        <dbReference type="SAM" id="Phobius"/>
    </source>
</evidence>
<accession>A0ABV6ZV57</accession>
<comment type="caution">
    <text evidence="2">The sequence shown here is derived from an EMBL/GenBank/DDBJ whole genome shotgun (WGS) entry which is preliminary data.</text>
</comment>
<feature type="transmembrane region" description="Helical" evidence="1">
    <location>
        <begin position="6"/>
        <end position="24"/>
    </location>
</feature>
<keyword evidence="3" id="KW-1185">Reference proteome</keyword>
<reference evidence="3" key="1">
    <citation type="journal article" date="2019" name="Int. J. Syst. Evol. Microbiol.">
        <title>The Global Catalogue of Microorganisms (GCM) 10K type strain sequencing project: providing services to taxonomists for standard genome sequencing and annotation.</title>
        <authorList>
            <consortium name="The Broad Institute Genomics Platform"/>
            <consortium name="The Broad Institute Genome Sequencing Center for Infectious Disease"/>
            <person name="Wu L."/>
            <person name="Ma J."/>
        </authorList>
    </citation>
    <scope>NUCLEOTIDE SEQUENCE [LARGE SCALE GENOMIC DNA]</scope>
    <source>
        <strain evidence="3">KCTC 52487</strain>
    </source>
</reference>
<dbReference type="RefSeq" id="WP_343165082.1">
    <property type="nucleotide sequence ID" value="NZ_JBHRSV010000002.1"/>
</dbReference>
<dbReference type="EMBL" id="JBHRSV010000002">
    <property type="protein sequence ID" value="MFC2925290.1"/>
    <property type="molecule type" value="Genomic_DNA"/>
</dbReference>
<dbReference type="Proteomes" id="UP001595379">
    <property type="component" value="Unassembled WGS sequence"/>
</dbReference>
<name>A0ABV6ZV57_9PROT</name>
<evidence type="ECO:0000313" key="3">
    <source>
        <dbReference type="Proteomes" id="UP001595379"/>
    </source>
</evidence>
<proteinExistence type="predicted"/>
<keyword evidence="1" id="KW-0472">Membrane</keyword>
<keyword evidence="1" id="KW-1133">Transmembrane helix</keyword>
<sequence>MNRNAVLIRAATAALLLFTTLVILQPHIEAWFAARDCAAGGGRWIAELRACAVIVDTADQSAA</sequence>
<organism evidence="2 3">
    <name type="scientific">Hyphobacterium vulgare</name>
    <dbReference type="NCBI Taxonomy" id="1736751"/>
    <lineage>
        <taxon>Bacteria</taxon>
        <taxon>Pseudomonadati</taxon>
        <taxon>Pseudomonadota</taxon>
        <taxon>Alphaproteobacteria</taxon>
        <taxon>Maricaulales</taxon>
        <taxon>Maricaulaceae</taxon>
        <taxon>Hyphobacterium</taxon>
    </lineage>
</organism>
<gene>
    <name evidence="2" type="ORF">ACFOOR_04145</name>
</gene>
<evidence type="ECO:0000313" key="2">
    <source>
        <dbReference type="EMBL" id="MFC2925290.1"/>
    </source>
</evidence>
<protein>
    <submittedName>
        <fullName evidence="2">Uncharacterized protein</fullName>
    </submittedName>
</protein>
<keyword evidence="1" id="KW-0812">Transmembrane</keyword>